<comment type="caution">
    <text evidence="1">The sequence shown here is derived from an EMBL/GenBank/DDBJ whole genome shotgun (WGS) entry which is preliminary data.</text>
</comment>
<dbReference type="Proteomes" id="UP001208656">
    <property type="component" value="Unassembled WGS sequence"/>
</dbReference>
<protein>
    <submittedName>
        <fullName evidence="1">Uncharacterized protein</fullName>
    </submittedName>
</protein>
<dbReference type="RefSeq" id="WP_173662136.1">
    <property type="nucleotide sequence ID" value="NZ_JAOUSE010000056.1"/>
</dbReference>
<sequence>MLTRITLVNGEKLEVELSLEEVIKKTTNKFGQIYNDYVQIADNIWIATAHIVKLERISS</sequence>
<evidence type="ECO:0000313" key="1">
    <source>
        <dbReference type="EMBL" id="MCU9595501.1"/>
    </source>
</evidence>
<reference evidence="1 2" key="1">
    <citation type="submission" date="2022-10" db="EMBL/GenBank/DDBJ databases">
        <title>Description of Fervidibacillus gen. nov. in the family Fervidibacillaceae fam. nov. with two species, Fervidibacillus albus sp. nov., and Fervidibacillus halotolerans sp. nov., isolated from tidal flat sediments.</title>
        <authorList>
            <person name="Kwon K.K."/>
            <person name="Yang S.-H."/>
        </authorList>
    </citation>
    <scope>NUCLEOTIDE SEQUENCE [LARGE SCALE GENOMIC DNA]</scope>
    <source>
        <strain evidence="1 2">DSM 23332</strain>
    </source>
</reference>
<dbReference type="EMBL" id="JAOUSE010000056">
    <property type="protein sequence ID" value="MCU9595501.1"/>
    <property type="molecule type" value="Genomic_DNA"/>
</dbReference>
<proteinExistence type="predicted"/>
<keyword evidence="2" id="KW-1185">Reference proteome</keyword>
<evidence type="ECO:0000313" key="2">
    <source>
        <dbReference type="Proteomes" id="UP001208656"/>
    </source>
</evidence>
<organism evidence="1 2">
    <name type="scientific">Pallidibacillus thermolactis</name>
    <dbReference type="NCBI Taxonomy" id="251051"/>
    <lineage>
        <taxon>Bacteria</taxon>
        <taxon>Bacillati</taxon>
        <taxon>Bacillota</taxon>
        <taxon>Bacilli</taxon>
        <taxon>Bacillales</taxon>
        <taxon>Bacillaceae</taxon>
        <taxon>Pallidibacillus</taxon>
    </lineage>
</organism>
<gene>
    <name evidence="1" type="ORF">OEV82_13740</name>
</gene>
<name>A0ABT2WKL5_9BACI</name>
<accession>A0ABT2WKL5</accession>